<dbReference type="NCBIfam" id="TIGR00229">
    <property type="entry name" value="sensory_box"/>
    <property type="match status" value="1"/>
</dbReference>
<dbReference type="InterPro" id="IPR013656">
    <property type="entry name" value="PAS_4"/>
</dbReference>
<dbReference type="PANTHER" id="PTHR43065">
    <property type="entry name" value="SENSOR HISTIDINE KINASE"/>
    <property type="match status" value="1"/>
</dbReference>
<dbReference type="Pfam" id="PF13185">
    <property type="entry name" value="GAF_2"/>
    <property type="match status" value="1"/>
</dbReference>
<dbReference type="SMART" id="SM00387">
    <property type="entry name" value="HATPase_c"/>
    <property type="match status" value="1"/>
</dbReference>
<feature type="coiled-coil region" evidence="6">
    <location>
        <begin position="662"/>
        <end position="689"/>
    </location>
</feature>
<dbReference type="InterPro" id="IPR035965">
    <property type="entry name" value="PAS-like_dom_sf"/>
</dbReference>
<evidence type="ECO:0000256" key="6">
    <source>
        <dbReference type="SAM" id="Coils"/>
    </source>
</evidence>
<feature type="domain" description="Histidine kinase" evidence="7">
    <location>
        <begin position="698"/>
        <end position="971"/>
    </location>
</feature>
<dbReference type="SUPFAM" id="SSF55785">
    <property type="entry name" value="PYP-like sensor domain (PAS domain)"/>
    <property type="match status" value="1"/>
</dbReference>
<evidence type="ECO:0000256" key="5">
    <source>
        <dbReference type="ARBA" id="ARBA00023012"/>
    </source>
</evidence>
<keyword evidence="3" id="KW-0597">Phosphoprotein</keyword>
<dbReference type="SMART" id="SM00091">
    <property type="entry name" value="PAS"/>
    <property type="match status" value="1"/>
</dbReference>
<keyword evidence="4" id="KW-0808">Transferase</keyword>
<dbReference type="SUPFAM" id="SSF47384">
    <property type="entry name" value="Homodimeric domain of signal transducing histidine kinase"/>
    <property type="match status" value="1"/>
</dbReference>
<dbReference type="PRINTS" id="PR00344">
    <property type="entry name" value="BCTRLSENSOR"/>
</dbReference>
<dbReference type="InterPro" id="IPR029016">
    <property type="entry name" value="GAF-like_dom_sf"/>
</dbReference>
<dbReference type="SMART" id="SM00388">
    <property type="entry name" value="HisKA"/>
    <property type="match status" value="1"/>
</dbReference>
<dbReference type="Pfam" id="PF02518">
    <property type="entry name" value="HATPase_c"/>
    <property type="match status" value="1"/>
</dbReference>
<dbReference type="CDD" id="cd00130">
    <property type="entry name" value="PAS"/>
    <property type="match status" value="1"/>
</dbReference>
<dbReference type="Gene3D" id="1.10.287.130">
    <property type="match status" value="1"/>
</dbReference>
<reference evidence="9 10" key="1">
    <citation type="submission" date="2024-09" db="EMBL/GenBank/DDBJ databases">
        <title>Floridaenema gen nov. (Aerosakkonemataceae, Aerosakkonematales ord. nov., Cyanobacteria) from benthic tropical and subtropical fresh waters, with the description of four new species.</title>
        <authorList>
            <person name="Moretto J.A."/>
            <person name="Berthold D.E."/>
            <person name="Lefler F.W."/>
            <person name="Huang I.-S."/>
            <person name="Laughinghouse H. IV."/>
        </authorList>
    </citation>
    <scope>NUCLEOTIDE SEQUENCE [LARGE SCALE GENOMIC DNA]</scope>
    <source>
        <strain evidence="9 10">BLCC-F46</strain>
    </source>
</reference>
<dbReference type="Gene3D" id="3.30.450.40">
    <property type="match status" value="3"/>
</dbReference>
<keyword evidence="10" id="KW-1185">Reference proteome</keyword>
<evidence type="ECO:0000259" key="8">
    <source>
        <dbReference type="PROSITE" id="PS50112"/>
    </source>
</evidence>
<dbReference type="CDD" id="cd00082">
    <property type="entry name" value="HisKA"/>
    <property type="match status" value="1"/>
</dbReference>
<dbReference type="Gene3D" id="3.30.565.10">
    <property type="entry name" value="Histidine kinase-like ATPase, C-terminal domain"/>
    <property type="match status" value="1"/>
</dbReference>
<evidence type="ECO:0000313" key="9">
    <source>
        <dbReference type="EMBL" id="MFB2878917.1"/>
    </source>
</evidence>
<keyword evidence="4" id="KW-0418">Kinase</keyword>
<evidence type="ECO:0000256" key="4">
    <source>
        <dbReference type="ARBA" id="ARBA00022777"/>
    </source>
</evidence>
<sequence length="973" mass="108823">MKALSGNRTAQKLYNLSHIEYETDNNSEADFDDLTSLAAYICQTPIAVIRLLKGKKLLLKSKLGLSTTEAQQCEDLCAFTTHQTDLLVIRDTLADRRFALLRAVQLNPKIRFYAAVPLVTTQGVILGTLSVMDYVPREISRQVYRAFQALGRQVVRKLELRNQLCLQGHQLIKVKSMPSKAPWDVAKIFESITDAVIALDRQWQITYLNSRAEQMFPHAQEELVGKNFWREFPGIEDSNLFTECQRVLAQNVTAHFEEFYLPLGIWLEVRACPYDDGLIIYLRDVTARKQAEAMLMERSRLSAFSAEIGITLGQGGNLTEILNRCTQIMVDHLDAASACIWTVNPGAENLQLQAVAFAANCAFPQSGKQCFTGEREDLTACNWLHPDSSIVDFILQSHQPYLNNKIQTQDSLGVKSWLQKIGSCSCSLLKAFAAYPLIVEDRLVGVIGLSSRQSFSEEAHSMLEWMANAIAVAIDRTWARSELLSRRETLLFRLASQIRNSLDLDTILGIAVNEIRSLLQIDRCHFLWCWPHPENPSLTVTHEACHPDLPSSLGDFPSEKVTNLARKILNLETIWIDNINNANNLDDQTRSLLNSFAITSQLLIPLQTHSGQLGAVVCSHCSGARPWSNSEVELLKAVVDQLAIAIDQAELFAQTRAAAFAAQSQAQQLSHALQNLKQTEAQLVHTEKMSSLGQMVAGIAHEINNPVNFIYGNLDHANGYIADLLGLLHLYQQYYPNPVTEITEEAENIDLEFLKEDLPKLLASMQVGTERIRQIVLSLRNFSRLDEAEKKPVNIHEGIDNTLLILQSRLKGGQGKPEIQVIKEYGNLPAIECYAGQLNQVFMNIISNAIDALENVPEPRKITIRTSVIKNHFDRQLWEGENSLQGDYLLENNDNFHIVVVSIADNGLGMTEEVRKRLFDPFFTTKPVGKGTGLGLSISYQIVAEKHGGQLRCNSAPGKGAEFVLEIPVFIGE</sequence>
<comment type="catalytic activity">
    <reaction evidence="1">
        <text>ATP + protein L-histidine = ADP + protein N-phospho-L-histidine.</text>
        <dbReference type="EC" id="2.7.13.3"/>
    </reaction>
</comment>
<comment type="caution">
    <text evidence="9">The sequence shown here is derived from an EMBL/GenBank/DDBJ whole genome shotgun (WGS) entry which is preliminary data.</text>
</comment>
<dbReference type="InterPro" id="IPR003661">
    <property type="entry name" value="HisK_dim/P_dom"/>
</dbReference>
<organism evidence="9 10">
    <name type="scientific">Floridaenema aerugineum BLCC-F46</name>
    <dbReference type="NCBI Taxonomy" id="3153654"/>
    <lineage>
        <taxon>Bacteria</taxon>
        <taxon>Bacillati</taxon>
        <taxon>Cyanobacteriota</taxon>
        <taxon>Cyanophyceae</taxon>
        <taxon>Oscillatoriophycideae</taxon>
        <taxon>Aerosakkonematales</taxon>
        <taxon>Aerosakkonemataceae</taxon>
        <taxon>Floridanema</taxon>
        <taxon>Floridanema aerugineum</taxon>
    </lineage>
</organism>
<proteinExistence type="predicted"/>
<dbReference type="PANTHER" id="PTHR43065:SF50">
    <property type="entry name" value="HISTIDINE KINASE"/>
    <property type="match status" value="1"/>
</dbReference>
<dbReference type="SUPFAM" id="SSF55781">
    <property type="entry name" value="GAF domain-like"/>
    <property type="match status" value="3"/>
</dbReference>
<dbReference type="InterPro" id="IPR000014">
    <property type="entry name" value="PAS"/>
</dbReference>
<dbReference type="EC" id="2.7.13.3" evidence="2"/>
<dbReference type="InterPro" id="IPR005467">
    <property type="entry name" value="His_kinase_dom"/>
</dbReference>
<evidence type="ECO:0000256" key="2">
    <source>
        <dbReference type="ARBA" id="ARBA00012438"/>
    </source>
</evidence>
<gene>
    <name evidence="9" type="ORF">ACE1CC_18865</name>
</gene>
<dbReference type="Pfam" id="PF01590">
    <property type="entry name" value="GAF"/>
    <property type="match status" value="2"/>
</dbReference>
<protein>
    <recommendedName>
        <fullName evidence="2">histidine kinase</fullName>
        <ecNumber evidence="2">2.7.13.3</ecNumber>
    </recommendedName>
</protein>
<feature type="domain" description="PAS" evidence="8">
    <location>
        <begin position="181"/>
        <end position="255"/>
    </location>
</feature>
<dbReference type="InterPro" id="IPR003018">
    <property type="entry name" value="GAF"/>
</dbReference>
<keyword evidence="6" id="KW-0175">Coiled coil</keyword>
<evidence type="ECO:0000256" key="1">
    <source>
        <dbReference type="ARBA" id="ARBA00000085"/>
    </source>
</evidence>
<dbReference type="Gene3D" id="3.30.450.20">
    <property type="entry name" value="PAS domain"/>
    <property type="match status" value="1"/>
</dbReference>
<dbReference type="RefSeq" id="WP_413271972.1">
    <property type="nucleotide sequence ID" value="NZ_JBHFNQ010000143.1"/>
</dbReference>
<dbReference type="SMART" id="SM00065">
    <property type="entry name" value="GAF"/>
    <property type="match status" value="2"/>
</dbReference>
<dbReference type="Pfam" id="PF08448">
    <property type="entry name" value="PAS_4"/>
    <property type="match status" value="1"/>
</dbReference>
<dbReference type="InterPro" id="IPR036890">
    <property type="entry name" value="HATPase_C_sf"/>
</dbReference>
<evidence type="ECO:0000259" key="7">
    <source>
        <dbReference type="PROSITE" id="PS50109"/>
    </source>
</evidence>
<dbReference type="EMBL" id="JBHFNQ010000143">
    <property type="protein sequence ID" value="MFB2878917.1"/>
    <property type="molecule type" value="Genomic_DNA"/>
</dbReference>
<dbReference type="InterPro" id="IPR004358">
    <property type="entry name" value="Sig_transdc_His_kin-like_C"/>
</dbReference>
<dbReference type="PROSITE" id="PS50109">
    <property type="entry name" value="HIS_KIN"/>
    <property type="match status" value="1"/>
</dbReference>
<keyword evidence="5" id="KW-0902">Two-component regulatory system</keyword>
<dbReference type="InterPro" id="IPR003594">
    <property type="entry name" value="HATPase_dom"/>
</dbReference>
<accession>A0ABV4X7Z7</accession>
<evidence type="ECO:0000313" key="10">
    <source>
        <dbReference type="Proteomes" id="UP001576774"/>
    </source>
</evidence>
<dbReference type="PROSITE" id="PS50112">
    <property type="entry name" value="PAS"/>
    <property type="match status" value="1"/>
</dbReference>
<dbReference type="Proteomes" id="UP001576774">
    <property type="component" value="Unassembled WGS sequence"/>
</dbReference>
<evidence type="ECO:0000256" key="3">
    <source>
        <dbReference type="ARBA" id="ARBA00022553"/>
    </source>
</evidence>
<name>A0ABV4X7Z7_9CYAN</name>
<dbReference type="SUPFAM" id="SSF55874">
    <property type="entry name" value="ATPase domain of HSP90 chaperone/DNA topoisomerase II/histidine kinase"/>
    <property type="match status" value="1"/>
</dbReference>
<dbReference type="InterPro" id="IPR036097">
    <property type="entry name" value="HisK_dim/P_sf"/>
</dbReference>